<name>A0A643EKZ1_PSEAI</name>
<protein>
    <recommendedName>
        <fullName evidence="1">Conserved hypothetical protein CHP02391 domain-containing protein</fullName>
    </recommendedName>
</protein>
<comment type="caution">
    <text evidence="2">The sequence shown here is derived from an EMBL/GenBank/DDBJ whole genome shotgun (WGS) entry which is preliminary data.</text>
</comment>
<feature type="domain" description="Conserved hypothetical protein CHP02391" evidence="1">
    <location>
        <begin position="108"/>
        <end position="219"/>
    </location>
</feature>
<dbReference type="EMBL" id="VZPH01000036">
    <property type="protein sequence ID" value="KAB0560858.1"/>
    <property type="molecule type" value="Genomic_DNA"/>
</dbReference>
<dbReference type="AlphaFoldDB" id="A0A643EKZ1"/>
<organism evidence="2">
    <name type="scientific">Pseudomonas aeruginosa</name>
    <dbReference type="NCBI Taxonomy" id="287"/>
    <lineage>
        <taxon>Bacteria</taxon>
        <taxon>Pseudomonadati</taxon>
        <taxon>Pseudomonadota</taxon>
        <taxon>Gammaproteobacteria</taxon>
        <taxon>Pseudomonadales</taxon>
        <taxon>Pseudomonadaceae</taxon>
        <taxon>Pseudomonas</taxon>
    </lineage>
</organism>
<dbReference type="Pfam" id="PF09509">
    <property type="entry name" value="Hypoth_Ymh"/>
    <property type="match status" value="1"/>
</dbReference>
<sequence>MVGIAHIAKYHEAYKVALHLHRVYSDLDAAALLIIFAGFERLIVPLMDEVSPDWKYSGNLGRHMNFLKRNLERGSKNSSAADAFDIVYYDMPILGDYLIAGVAGPGETDPRLFEATNRLFEIGDYASVIRATFPILSARMRRLFGVPAGSDGEGLINAIFTRGEGTNPVALDNDEKSAYRNLLAGFYATYRNRLSHDDFEPTLTQARGVVEMANSLIKDLEEVAEKSAEQNLV</sequence>
<reference evidence="2" key="1">
    <citation type="submission" date="2019-09" db="EMBL/GenBank/DDBJ databases">
        <title>Draft genome sequences of 48 bacterial type strains from the CCUG.</title>
        <authorList>
            <person name="Tunovic T."/>
            <person name="Pineiro-Iglesias B."/>
            <person name="Unosson C."/>
            <person name="Inganas E."/>
            <person name="Ohlen M."/>
            <person name="Cardew S."/>
            <person name="Jensie-Markopoulos S."/>
            <person name="Salva-Serra F."/>
            <person name="Jaen-Luchoro D."/>
            <person name="Karlsson R."/>
            <person name="Svensson-Stadler L."/>
            <person name="Chun J."/>
            <person name="Moore E."/>
        </authorList>
    </citation>
    <scope>NUCLEOTIDE SEQUENCE</scope>
    <source>
        <strain evidence="2">CCUG 551</strain>
    </source>
</reference>
<accession>A0A643EKZ1</accession>
<gene>
    <name evidence="2" type="ORF">F7R07_11995</name>
</gene>
<dbReference type="RefSeq" id="WP_033992572.1">
    <property type="nucleotide sequence ID" value="NZ_BSAQ01000034.1"/>
</dbReference>
<proteinExistence type="predicted"/>
<evidence type="ECO:0000259" key="1">
    <source>
        <dbReference type="Pfam" id="PF09509"/>
    </source>
</evidence>
<dbReference type="InterPro" id="IPR012654">
    <property type="entry name" value="CHP02391"/>
</dbReference>
<evidence type="ECO:0000313" key="2">
    <source>
        <dbReference type="EMBL" id="KAB0560858.1"/>
    </source>
</evidence>